<sequence length="167" mass="18924">MIHVSILTVASESAQASVRLAKEVKMVQPAEQVAEAVVKPEHEEIIKEKERLLEFKEIETLLDLEKDREHDFVDISVITVVSDSIEASLRLAKQQKVEKPQEDEEKVVKLEEKAVKEKAKKPVEKLEETEVTLNLAKDLENEFVDISVINVVSDSIEASLRLAKQQK</sequence>
<organism evidence="1">
    <name type="scientific">Loa loa</name>
    <name type="common">Eye worm</name>
    <name type="synonym">Filaria loa</name>
    <dbReference type="NCBI Taxonomy" id="7209"/>
    <lineage>
        <taxon>Eukaryota</taxon>
        <taxon>Metazoa</taxon>
        <taxon>Ecdysozoa</taxon>
        <taxon>Nematoda</taxon>
        <taxon>Chromadorea</taxon>
        <taxon>Rhabditida</taxon>
        <taxon>Spirurina</taxon>
        <taxon>Spiruromorpha</taxon>
        <taxon>Filarioidea</taxon>
        <taxon>Onchocercidae</taxon>
        <taxon>Loa</taxon>
    </lineage>
</organism>
<protein>
    <submittedName>
        <fullName evidence="1">Uncharacterized protein</fullName>
    </submittedName>
</protein>
<proteinExistence type="predicted"/>
<dbReference type="RefSeq" id="XP_020304235.1">
    <property type="nucleotide sequence ID" value="XM_020451957.1"/>
</dbReference>
<feature type="non-terminal residue" evidence="1">
    <location>
        <position position="167"/>
    </location>
</feature>
<dbReference type="EMBL" id="JH717158">
    <property type="protein sequence ID" value="EJD73273.1"/>
    <property type="molecule type" value="Genomic_DNA"/>
</dbReference>
<reference evidence="1" key="1">
    <citation type="submission" date="2012-04" db="EMBL/GenBank/DDBJ databases">
        <title>The Genome Sequence of Loa loa.</title>
        <authorList>
            <consortium name="The Broad Institute Genome Sequencing Platform"/>
            <consortium name="Broad Institute Genome Sequencing Center for Infectious Disease"/>
            <person name="Nutman T.B."/>
            <person name="Fink D.L."/>
            <person name="Russ C."/>
            <person name="Young S."/>
            <person name="Zeng Q."/>
            <person name="Gargeya S."/>
            <person name="Alvarado L."/>
            <person name="Berlin A."/>
            <person name="Chapman S.B."/>
            <person name="Chen Z."/>
            <person name="Freedman E."/>
            <person name="Gellesch M."/>
            <person name="Goldberg J."/>
            <person name="Griggs A."/>
            <person name="Gujja S."/>
            <person name="Heilman E.R."/>
            <person name="Heiman D."/>
            <person name="Howarth C."/>
            <person name="Mehta T."/>
            <person name="Neiman D."/>
            <person name="Pearson M."/>
            <person name="Roberts A."/>
            <person name="Saif S."/>
            <person name="Shea T."/>
            <person name="Shenoy N."/>
            <person name="Sisk P."/>
            <person name="Stolte C."/>
            <person name="Sykes S."/>
            <person name="White J."/>
            <person name="Yandava C."/>
            <person name="Haas B."/>
            <person name="Henn M.R."/>
            <person name="Nusbaum C."/>
            <person name="Birren B."/>
        </authorList>
    </citation>
    <scope>NUCLEOTIDE SEQUENCE [LARGE SCALE GENOMIC DNA]</scope>
</reference>
<evidence type="ECO:0000313" key="1">
    <source>
        <dbReference type="EMBL" id="EJD73273.1"/>
    </source>
</evidence>
<dbReference type="GeneID" id="31252398"/>
<accession>A0A1S0UCJ1</accession>
<dbReference type="KEGG" id="loa:LOAG_19311"/>
<dbReference type="AlphaFoldDB" id="A0A1S0UCJ1"/>
<name>A0A1S0UCJ1_LOALO</name>
<dbReference type="CTD" id="31252398"/>
<dbReference type="InParanoid" id="A0A1S0UCJ1"/>
<gene>
    <name evidence="1" type="ORF">LOAG_19311</name>
</gene>